<dbReference type="Proteomes" id="UP001056120">
    <property type="component" value="Linkage Group LG12"/>
</dbReference>
<gene>
    <name evidence="1" type="ORF">L1987_35799</name>
</gene>
<evidence type="ECO:0000313" key="1">
    <source>
        <dbReference type="EMBL" id="KAI3793184.1"/>
    </source>
</evidence>
<organism evidence="1 2">
    <name type="scientific">Smallanthus sonchifolius</name>
    <dbReference type="NCBI Taxonomy" id="185202"/>
    <lineage>
        <taxon>Eukaryota</taxon>
        <taxon>Viridiplantae</taxon>
        <taxon>Streptophyta</taxon>
        <taxon>Embryophyta</taxon>
        <taxon>Tracheophyta</taxon>
        <taxon>Spermatophyta</taxon>
        <taxon>Magnoliopsida</taxon>
        <taxon>eudicotyledons</taxon>
        <taxon>Gunneridae</taxon>
        <taxon>Pentapetalae</taxon>
        <taxon>asterids</taxon>
        <taxon>campanulids</taxon>
        <taxon>Asterales</taxon>
        <taxon>Asteraceae</taxon>
        <taxon>Asteroideae</taxon>
        <taxon>Heliantheae alliance</taxon>
        <taxon>Millerieae</taxon>
        <taxon>Smallanthus</taxon>
    </lineage>
</organism>
<dbReference type="EMBL" id="CM042029">
    <property type="protein sequence ID" value="KAI3793184.1"/>
    <property type="molecule type" value="Genomic_DNA"/>
</dbReference>
<keyword evidence="2" id="KW-1185">Reference proteome</keyword>
<name>A0ACB9HBN1_9ASTR</name>
<sequence length="806" mass="89020">MDSRQPICLSPFSCIAILIFSLVIILITDNAYASYGENEPDYLALLQFKSMITRDPYETLTSWNSSLHFCNWSGVSCGKRHRRVIVLNMMSQGLTGSLSPLVGNLTFLRELWLTNNSFEGTIPHEVGRLSRLRFLYLDQNKFSGAIPTNMSSCSNLEELQLGSNKLVGSIPKEISFLSKLTLFVVDDNKLTGGIPHFLGNITSMKVFSISLNPFGGSIPDTLGRLKSLTKIYSRGCNISGTIPYSIYNNSLLTVLSMSDNQLNGSNLVGLKALSLVENQFTGKIPSSIGMLQNLQAAFLYENQFSGSIPDALGNLSKLVILSLRANILEGDIPPVLGNYHKLQKLELSNNKLSGKIPKQILQLPSLFVLLNLSRNNLFGSLPMEVGDLKMLSNLDLSHNNLSGNIPSSLGGCVSLSFLSLKGNLFQGMIPPSFSSLRGVMKLDLSHNNLSGQIPRFLERFSLQYIDLSFNDFEGEAPLLGVVSNASVFSILGNSRLCGGLLELGLPKCNKTKKHGKMLILFVIAILIASTHFTILCLAFNQLLKATDGFSEANLIGKGGFSYVYKGILNFSDDRFVAVKVLHLHNRGAHKSFKAECEALRIIRHCNLLKIITSCSSIDFQGNDFKALVYEFMPNGSLHDWLHSSSSTMRLNLLQRLNILVDVASALDYLHNQCSTTIIHGDLKPRNILLDKDMIAHVGDFGLTRFFGTYLDQNNSSGTTGTIGYAPPEYGLGSVMTSSRDVYSFGILLLEVMTGKKPTDDVFTEGLPYINLLPWPCETVCLMLLMVMQLLCKIPERMYMRNVWLQL</sequence>
<reference evidence="1 2" key="2">
    <citation type="journal article" date="2022" name="Mol. Ecol. Resour.">
        <title>The genomes of chicory, endive, great burdock and yacon provide insights into Asteraceae paleo-polyploidization history and plant inulin production.</title>
        <authorList>
            <person name="Fan W."/>
            <person name="Wang S."/>
            <person name="Wang H."/>
            <person name="Wang A."/>
            <person name="Jiang F."/>
            <person name="Liu H."/>
            <person name="Zhao H."/>
            <person name="Xu D."/>
            <person name="Zhang Y."/>
        </authorList>
    </citation>
    <scope>NUCLEOTIDE SEQUENCE [LARGE SCALE GENOMIC DNA]</scope>
    <source>
        <strain evidence="2">cv. Yunnan</strain>
        <tissue evidence="1">Leaves</tissue>
    </source>
</reference>
<reference evidence="2" key="1">
    <citation type="journal article" date="2022" name="Mol. Ecol. Resour.">
        <title>The genomes of chicory, endive, great burdock and yacon provide insights into Asteraceae palaeo-polyploidization history and plant inulin production.</title>
        <authorList>
            <person name="Fan W."/>
            <person name="Wang S."/>
            <person name="Wang H."/>
            <person name="Wang A."/>
            <person name="Jiang F."/>
            <person name="Liu H."/>
            <person name="Zhao H."/>
            <person name="Xu D."/>
            <person name="Zhang Y."/>
        </authorList>
    </citation>
    <scope>NUCLEOTIDE SEQUENCE [LARGE SCALE GENOMIC DNA]</scope>
    <source>
        <strain evidence="2">cv. Yunnan</strain>
    </source>
</reference>
<evidence type="ECO:0000313" key="2">
    <source>
        <dbReference type="Proteomes" id="UP001056120"/>
    </source>
</evidence>
<accession>A0ACB9HBN1</accession>
<protein>
    <submittedName>
        <fullName evidence="1">Uncharacterized protein</fullName>
    </submittedName>
</protein>
<proteinExistence type="predicted"/>
<comment type="caution">
    <text evidence="1">The sequence shown here is derived from an EMBL/GenBank/DDBJ whole genome shotgun (WGS) entry which is preliminary data.</text>
</comment>